<dbReference type="AlphaFoldDB" id="A0AAV4W173"/>
<organism evidence="1 2">
    <name type="scientific">Caerostris extrusa</name>
    <name type="common">Bark spider</name>
    <name type="synonym">Caerostris bankana</name>
    <dbReference type="NCBI Taxonomy" id="172846"/>
    <lineage>
        <taxon>Eukaryota</taxon>
        <taxon>Metazoa</taxon>
        <taxon>Ecdysozoa</taxon>
        <taxon>Arthropoda</taxon>
        <taxon>Chelicerata</taxon>
        <taxon>Arachnida</taxon>
        <taxon>Araneae</taxon>
        <taxon>Araneomorphae</taxon>
        <taxon>Entelegynae</taxon>
        <taxon>Araneoidea</taxon>
        <taxon>Araneidae</taxon>
        <taxon>Caerostris</taxon>
    </lineage>
</organism>
<protein>
    <submittedName>
        <fullName evidence="1">Uncharacterized protein</fullName>
    </submittedName>
</protein>
<dbReference type="Proteomes" id="UP001054945">
    <property type="component" value="Unassembled WGS sequence"/>
</dbReference>
<name>A0AAV4W173_CAEEX</name>
<accession>A0AAV4W173</accession>
<reference evidence="1 2" key="1">
    <citation type="submission" date="2021-06" db="EMBL/GenBank/DDBJ databases">
        <title>Caerostris extrusa draft genome.</title>
        <authorList>
            <person name="Kono N."/>
            <person name="Arakawa K."/>
        </authorList>
    </citation>
    <scope>NUCLEOTIDE SEQUENCE [LARGE SCALE GENOMIC DNA]</scope>
</reference>
<keyword evidence="2" id="KW-1185">Reference proteome</keyword>
<proteinExistence type="predicted"/>
<comment type="caution">
    <text evidence="1">The sequence shown here is derived from an EMBL/GenBank/DDBJ whole genome shotgun (WGS) entry which is preliminary data.</text>
</comment>
<evidence type="ECO:0000313" key="2">
    <source>
        <dbReference type="Proteomes" id="UP001054945"/>
    </source>
</evidence>
<evidence type="ECO:0000313" key="1">
    <source>
        <dbReference type="EMBL" id="GIY75619.1"/>
    </source>
</evidence>
<gene>
    <name evidence="1" type="ORF">CEXT_158521</name>
</gene>
<sequence length="111" mass="13169">MKNIENKSPLWVSLTIDFTESRFEWLGDNEVLPNGQSIHTQRRTLMKNNENKKPLLGELNDWFHWRAVSNGREIMKSHRVDDPFTQRRYRSNVIGFPFLSVFVAELSSVYR</sequence>
<dbReference type="EMBL" id="BPLR01015369">
    <property type="protein sequence ID" value="GIY75619.1"/>
    <property type="molecule type" value="Genomic_DNA"/>
</dbReference>